<organism evidence="3 4">
    <name type="scientific">Zonotrichia albicollis</name>
    <name type="common">White-throated sparrow</name>
    <name type="synonym">Fringilla albicollis</name>
    <dbReference type="NCBI Taxonomy" id="44394"/>
    <lineage>
        <taxon>Eukaryota</taxon>
        <taxon>Metazoa</taxon>
        <taxon>Chordata</taxon>
        <taxon>Craniata</taxon>
        <taxon>Vertebrata</taxon>
        <taxon>Euteleostomi</taxon>
        <taxon>Archelosauria</taxon>
        <taxon>Archosauria</taxon>
        <taxon>Dinosauria</taxon>
        <taxon>Saurischia</taxon>
        <taxon>Theropoda</taxon>
        <taxon>Coelurosauria</taxon>
        <taxon>Aves</taxon>
        <taxon>Neognathae</taxon>
        <taxon>Neoaves</taxon>
        <taxon>Telluraves</taxon>
        <taxon>Australaves</taxon>
        <taxon>Passeriformes</taxon>
        <taxon>Passerellidae</taxon>
        <taxon>Zonotrichia</taxon>
    </lineage>
</organism>
<evidence type="ECO:0000313" key="3">
    <source>
        <dbReference type="Ensembl" id="ENSZALP00000014234.1"/>
    </source>
</evidence>
<accession>A0A8D2MZD3</accession>
<dbReference type="InterPro" id="IPR010530">
    <property type="entry name" value="B12D"/>
</dbReference>
<name>A0A8D2MZD3_ZONAL</name>
<protein>
    <recommendedName>
        <fullName evidence="5">Normal mucosa of esophagus specific 1</fullName>
    </recommendedName>
</protein>
<dbReference type="AlphaFoldDB" id="A0A8D2MZD3"/>
<keyword evidence="2" id="KW-0472">Membrane</keyword>
<keyword evidence="2" id="KW-1133">Transmembrane helix</keyword>
<evidence type="ECO:0008006" key="5">
    <source>
        <dbReference type="Google" id="ProtNLM"/>
    </source>
</evidence>
<evidence type="ECO:0000256" key="2">
    <source>
        <dbReference type="SAM" id="Phobius"/>
    </source>
</evidence>
<dbReference type="PANTHER" id="PTHR14256">
    <property type="entry name" value="NADH-UBIQUINONE OXIDOREDUCTASE MLRQ SUBUNIT"/>
    <property type="match status" value="1"/>
</dbReference>
<feature type="compositionally biased region" description="Low complexity" evidence="1">
    <location>
        <begin position="1"/>
        <end position="13"/>
    </location>
</feature>
<keyword evidence="2" id="KW-0812">Transmembrane</keyword>
<feature type="region of interest" description="Disordered" evidence="1">
    <location>
        <begin position="1"/>
        <end position="94"/>
    </location>
</feature>
<dbReference type="Ensembl" id="ENSZALT00000019320.1">
    <property type="protein sequence ID" value="ENSZALP00000014234.1"/>
    <property type="gene ID" value="ENSZALG00000011799.1"/>
</dbReference>
<evidence type="ECO:0000313" key="4">
    <source>
        <dbReference type="Proteomes" id="UP000694413"/>
    </source>
</evidence>
<dbReference type="Proteomes" id="UP000694413">
    <property type="component" value="Unassembled WGS sequence"/>
</dbReference>
<reference evidence="3" key="1">
    <citation type="submission" date="2025-08" db="UniProtKB">
        <authorList>
            <consortium name="Ensembl"/>
        </authorList>
    </citation>
    <scope>IDENTIFICATION</scope>
</reference>
<reference evidence="3" key="2">
    <citation type="submission" date="2025-09" db="UniProtKB">
        <authorList>
            <consortium name="Ensembl"/>
        </authorList>
    </citation>
    <scope>IDENTIFICATION</scope>
</reference>
<sequence length="221" mass="23452">SSSPSSAEAALSALGRLPRYLEKGTDRRTKEKRRSQVGVLQARREKGWCGTGTGSVRPLPVAPAGGAAGPRARSAPCRPSGPAVSGRRGALSPGGALCRPSGLWAQRARGGSGRHLLPQPGRAESCLSRSAAAASMSKGILHTLRTKRELIPLAGILSFAAAGAFSFCIYSLFRKSDVIIHKIGSSEPWETIDPAKPQKLVTINQQWQPIKELEEVKKLTK</sequence>
<evidence type="ECO:0000256" key="1">
    <source>
        <dbReference type="SAM" id="MobiDB-lite"/>
    </source>
</evidence>
<feature type="compositionally biased region" description="Basic and acidic residues" evidence="1">
    <location>
        <begin position="19"/>
        <end position="29"/>
    </location>
</feature>
<proteinExistence type="predicted"/>
<feature type="transmembrane region" description="Helical" evidence="2">
    <location>
        <begin position="150"/>
        <end position="173"/>
    </location>
</feature>
<dbReference type="Pfam" id="PF06522">
    <property type="entry name" value="B12D"/>
    <property type="match status" value="1"/>
</dbReference>
<keyword evidence="4" id="KW-1185">Reference proteome</keyword>
<dbReference type="PANTHER" id="PTHR14256:SF3">
    <property type="entry name" value="NORMAL MUCOSA OF ESOPHAGUS-SPECIFIC GENE 1 PROTEIN"/>
    <property type="match status" value="1"/>
</dbReference>
<gene>
    <name evidence="3" type="primary">CUNH15orf48</name>
</gene>
<feature type="compositionally biased region" description="Low complexity" evidence="1">
    <location>
        <begin position="57"/>
        <end position="83"/>
    </location>
</feature>